<evidence type="ECO:0000256" key="6">
    <source>
        <dbReference type="ARBA" id="ARBA00023163"/>
    </source>
</evidence>
<protein>
    <recommendedName>
        <fullName evidence="2">DNA-directed RNA polymerase</fullName>
        <ecNumber evidence="2">2.7.7.6</ecNumber>
    </recommendedName>
</protein>
<keyword evidence="6" id="KW-0804">Transcription</keyword>
<dbReference type="InterPro" id="IPR015712">
    <property type="entry name" value="DNA-dir_RNA_pol_su2"/>
</dbReference>
<dbReference type="Proteomes" id="UP000652761">
    <property type="component" value="Unassembled WGS sequence"/>
</dbReference>
<dbReference type="GO" id="GO:0032549">
    <property type="term" value="F:ribonucleoside binding"/>
    <property type="evidence" value="ECO:0007669"/>
    <property type="project" value="InterPro"/>
</dbReference>
<dbReference type="GO" id="GO:0006351">
    <property type="term" value="P:DNA-templated transcription"/>
    <property type="evidence" value="ECO:0007669"/>
    <property type="project" value="InterPro"/>
</dbReference>
<dbReference type="EC" id="2.7.7.6" evidence="2"/>
<dbReference type="GO" id="GO:0003677">
    <property type="term" value="F:DNA binding"/>
    <property type="evidence" value="ECO:0007669"/>
    <property type="project" value="InterPro"/>
</dbReference>
<evidence type="ECO:0000313" key="10">
    <source>
        <dbReference type="EMBL" id="MQL97182.1"/>
    </source>
</evidence>
<keyword evidence="3" id="KW-0240">DNA-directed RNA polymerase</keyword>
<keyword evidence="4" id="KW-0808">Transferase</keyword>
<accession>A0A843VEW6</accession>
<evidence type="ECO:0000256" key="7">
    <source>
        <dbReference type="SAM" id="Coils"/>
    </source>
</evidence>
<dbReference type="PANTHER" id="PTHR20856">
    <property type="entry name" value="DNA-DIRECTED RNA POLYMERASE I SUBUNIT 2"/>
    <property type="match status" value="1"/>
</dbReference>
<evidence type="ECO:0000256" key="5">
    <source>
        <dbReference type="ARBA" id="ARBA00022695"/>
    </source>
</evidence>
<comment type="similarity">
    <text evidence="1">Belongs to the RNA polymerase beta chain family.</text>
</comment>
<dbReference type="EMBL" id="NMUH01002012">
    <property type="protein sequence ID" value="MQL97182.1"/>
    <property type="molecule type" value="Genomic_DNA"/>
</dbReference>
<dbReference type="InterPro" id="IPR037033">
    <property type="entry name" value="DNA-dir_RNAP_su2_hyb_sf"/>
</dbReference>
<evidence type="ECO:0000256" key="1">
    <source>
        <dbReference type="ARBA" id="ARBA00006835"/>
    </source>
</evidence>
<evidence type="ECO:0000256" key="2">
    <source>
        <dbReference type="ARBA" id="ARBA00012418"/>
    </source>
</evidence>
<reference evidence="10" key="1">
    <citation type="submission" date="2017-07" db="EMBL/GenBank/DDBJ databases">
        <title>Taro Niue Genome Assembly and Annotation.</title>
        <authorList>
            <person name="Atibalentja N."/>
            <person name="Keating K."/>
            <person name="Fields C.J."/>
        </authorList>
    </citation>
    <scope>NUCLEOTIDE SEQUENCE</scope>
    <source>
        <strain evidence="10">Niue_2</strain>
        <tissue evidence="10">Leaf</tissue>
    </source>
</reference>
<dbReference type="Pfam" id="PF00562">
    <property type="entry name" value="RNA_pol_Rpb2_6"/>
    <property type="match status" value="1"/>
</dbReference>
<comment type="caution">
    <text evidence="10">The sequence shown here is derived from an EMBL/GenBank/DDBJ whole genome shotgun (WGS) entry which is preliminary data.</text>
</comment>
<keyword evidence="5" id="KW-0548">Nucleotidyltransferase</keyword>
<evidence type="ECO:0000259" key="9">
    <source>
        <dbReference type="Pfam" id="PF00562"/>
    </source>
</evidence>
<feature type="domain" description="DNA-directed RNA polymerase subunit 2 hybrid-binding" evidence="9">
    <location>
        <begin position="1"/>
        <end position="42"/>
    </location>
</feature>
<keyword evidence="7" id="KW-0175">Coiled coil</keyword>
<dbReference type="Gene3D" id="2.40.270.10">
    <property type="entry name" value="DNA-directed RNA polymerase, subunit 2, domain 6"/>
    <property type="match status" value="1"/>
</dbReference>
<feature type="compositionally biased region" description="Acidic residues" evidence="8">
    <location>
        <begin position="241"/>
        <end position="262"/>
    </location>
</feature>
<organism evidence="10 11">
    <name type="scientific">Colocasia esculenta</name>
    <name type="common">Wild taro</name>
    <name type="synonym">Arum esculentum</name>
    <dbReference type="NCBI Taxonomy" id="4460"/>
    <lineage>
        <taxon>Eukaryota</taxon>
        <taxon>Viridiplantae</taxon>
        <taxon>Streptophyta</taxon>
        <taxon>Embryophyta</taxon>
        <taxon>Tracheophyta</taxon>
        <taxon>Spermatophyta</taxon>
        <taxon>Magnoliopsida</taxon>
        <taxon>Liliopsida</taxon>
        <taxon>Araceae</taxon>
        <taxon>Aroideae</taxon>
        <taxon>Colocasieae</taxon>
        <taxon>Colocasia</taxon>
    </lineage>
</organism>
<evidence type="ECO:0000256" key="3">
    <source>
        <dbReference type="ARBA" id="ARBA00022478"/>
    </source>
</evidence>
<name>A0A843VEW6_COLES</name>
<feature type="coiled-coil region" evidence="7">
    <location>
        <begin position="161"/>
        <end position="209"/>
    </location>
</feature>
<proteinExistence type="inferred from homology"/>
<sequence>MMHCVIFMGPTFYQRLIHMAEDPKEHRAMHPLTQQPVADRKRFGGVWFGEIERDCLLASWCQAVCNRVHCNLWQQDYMTLPPKKKEAILRDLQDQMTQLINPTPSDESDGTAQLAVVSPEEAFRQVFGRDRPGWIRCGGRGQTFRSWYGPSEGGSSSNTAYQCLLQEQSQLKSEIERMKKIIEDQEQRLAQLEARVEAQVEARVEARLAMLETQMLQSMDRRLQEYFGTHTSGRGAPTVPPEDEREGDQGDGEDEGSFGDDE</sequence>
<evidence type="ECO:0000256" key="8">
    <source>
        <dbReference type="SAM" id="MobiDB-lite"/>
    </source>
</evidence>
<dbReference type="AlphaFoldDB" id="A0A843VEW6"/>
<keyword evidence="11" id="KW-1185">Reference proteome</keyword>
<feature type="region of interest" description="Disordered" evidence="8">
    <location>
        <begin position="225"/>
        <end position="262"/>
    </location>
</feature>
<evidence type="ECO:0000313" key="11">
    <source>
        <dbReference type="Proteomes" id="UP000652761"/>
    </source>
</evidence>
<gene>
    <name evidence="10" type="ORF">Taro_029869</name>
</gene>
<dbReference type="GO" id="GO:0000428">
    <property type="term" value="C:DNA-directed RNA polymerase complex"/>
    <property type="evidence" value="ECO:0007669"/>
    <property type="project" value="UniProtKB-KW"/>
</dbReference>
<dbReference type="GO" id="GO:0003899">
    <property type="term" value="F:DNA-directed RNA polymerase activity"/>
    <property type="evidence" value="ECO:0007669"/>
    <property type="project" value="UniProtKB-EC"/>
</dbReference>
<dbReference type="InterPro" id="IPR007120">
    <property type="entry name" value="DNA-dir_RNAP_su2_dom"/>
</dbReference>
<evidence type="ECO:0000256" key="4">
    <source>
        <dbReference type="ARBA" id="ARBA00022679"/>
    </source>
</evidence>
<dbReference type="SUPFAM" id="SSF64484">
    <property type="entry name" value="beta and beta-prime subunits of DNA dependent RNA-polymerase"/>
    <property type="match status" value="1"/>
</dbReference>